<evidence type="ECO:0000313" key="7">
    <source>
        <dbReference type="Proteomes" id="UP000283295"/>
    </source>
</evidence>
<evidence type="ECO:0000256" key="2">
    <source>
        <dbReference type="ARBA" id="ARBA00022723"/>
    </source>
</evidence>
<protein>
    <submittedName>
        <fullName evidence="6">MBL fold metallo-hydrolase</fullName>
    </submittedName>
</protein>
<organism evidence="6 7">
    <name type="scientific">Coprococcus eutactus</name>
    <dbReference type="NCBI Taxonomy" id="33043"/>
    <lineage>
        <taxon>Bacteria</taxon>
        <taxon>Bacillati</taxon>
        <taxon>Bacillota</taxon>
        <taxon>Clostridia</taxon>
        <taxon>Lachnospirales</taxon>
        <taxon>Lachnospiraceae</taxon>
        <taxon>Coprococcus</taxon>
    </lineage>
</organism>
<dbReference type="EMBL" id="QRVK01000011">
    <property type="protein sequence ID" value="RGS43076.1"/>
    <property type="molecule type" value="Genomic_DNA"/>
</dbReference>
<feature type="domain" description="Metallo-beta-lactamase" evidence="5">
    <location>
        <begin position="20"/>
        <end position="202"/>
    </location>
</feature>
<dbReference type="SUPFAM" id="SSF56281">
    <property type="entry name" value="Metallo-hydrolase/oxidoreductase"/>
    <property type="match status" value="1"/>
</dbReference>
<evidence type="ECO:0000259" key="5">
    <source>
        <dbReference type="SMART" id="SM00849"/>
    </source>
</evidence>
<dbReference type="PANTHER" id="PTHR46233:SF3">
    <property type="entry name" value="HYDROXYACYLGLUTATHIONE HYDROLASE GLOC"/>
    <property type="match status" value="1"/>
</dbReference>
<dbReference type="InterPro" id="IPR001279">
    <property type="entry name" value="Metallo-B-lactamas"/>
</dbReference>
<gene>
    <name evidence="6" type="ORF">DWX94_06250</name>
</gene>
<keyword evidence="3 6" id="KW-0378">Hydrolase</keyword>
<dbReference type="Proteomes" id="UP000283295">
    <property type="component" value="Unassembled WGS sequence"/>
</dbReference>
<sequence length="218" mass="24167">MNGGFMAELNIDAYELGGFQTNCYIVSNADTGEAIVIDPSWNAAFIKGRLDERKLKCVGIYLTHGHIDHMAAMDEIRELTGAPTYASEDEEEVLGSSKVNLSAMMTAVFGKVVETKADNYLTEGDVKKILGTEMRCISVPGHTKGGMCYYFDEQHILFSGDTLFKYSVGRSDFPTGDEHALLENIREKLFVLPDDTVVYPGHGDKTQIGKEKKMNPFF</sequence>
<comment type="cofactor">
    <cofactor evidence="1">
        <name>Zn(2+)</name>
        <dbReference type="ChEBI" id="CHEBI:29105"/>
    </cofactor>
</comment>
<keyword evidence="2" id="KW-0479">Metal-binding</keyword>
<evidence type="ECO:0000256" key="3">
    <source>
        <dbReference type="ARBA" id="ARBA00022801"/>
    </source>
</evidence>
<dbReference type="Pfam" id="PF00753">
    <property type="entry name" value="Lactamase_B"/>
    <property type="match status" value="1"/>
</dbReference>
<dbReference type="InterPro" id="IPR051453">
    <property type="entry name" value="MBL_Glyoxalase_II"/>
</dbReference>
<evidence type="ECO:0000256" key="1">
    <source>
        <dbReference type="ARBA" id="ARBA00001947"/>
    </source>
</evidence>
<dbReference type="PANTHER" id="PTHR46233">
    <property type="entry name" value="HYDROXYACYLGLUTATHIONE HYDROLASE GLOC"/>
    <property type="match status" value="1"/>
</dbReference>
<dbReference type="InterPro" id="IPR036866">
    <property type="entry name" value="RibonucZ/Hydroxyglut_hydro"/>
</dbReference>
<comment type="caution">
    <text evidence="6">The sequence shown here is derived from an EMBL/GenBank/DDBJ whole genome shotgun (WGS) entry which is preliminary data.</text>
</comment>
<dbReference type="OrthoDB" id="9802248at2"/>
<dbReference type="AlphaFoldDB" id="A0A3R6A0V3"/>
<evidence type="ECO:0000313" key="6">
    <source>
        <dbReference type="EMBL" id="RGS43076.1"/>
    </source>
</evidence>
<reference evidence="6 7" key="1">
    <citation type="submission" date="2018-08" db="EMBL/GenBank/DDBJ databases">
        <title>A genome reference for cultivated species of the human gut microbiota.</title>
        <authorList>
            <person name="Zou Y."/>
            <person name="Xue W."/>
            <person name="Luo G."/>
        </authorList>
    </citation>
    <scope>NUCLEOTIDE SEQUENCE [LARGE SCALE GENOMIC DNA]</scope>
    <source>
        <strain evidence="6 7">AF22-21</strain>
    </source>
</reference>
<dbReference type="Gene3D" id="3.60.15.10">
    <property type="entry name" value="Ribonuclease Z/Hydroxyacylglutathione hydrolase-like"/>
    <property type="match status" value="1"/>
</dbReference>
<name>A0A3R6A0V3_9FIRM</name>
<keyword evidence="4" id="KW-0862">Zinc</keyword>
<evidence type="ECO:0000256" key="4">
    <source>
        <dbReference type="ARBA" id="ARBA00022833"/>
    </source>
</evidence>
<proteinExistence type="predicted"/>
<dbReference type="SMART" id="SM00849">
    <property type="entry name" value="Lactamase_B"/>
    <property type="match status" value="1"/>
</dbReference>
<dbReference type="CDD" id="cd06262">
    <property type="entry name" value="metallo-hydrolase-like_MBL-fold"/>
    <property type="match status" value="1"/>
</dbReference>
<dbReference type="GO" id="GO:0046872">
    <property type="term" value="F:metal ion binding"/>
    <property type="evidence" value="ECO:0007669"/>
    <property type="project" value="UniProtKB-KW"/>
</dbReference>
<dbReference type="GO" id="GO:0016787">
    <property type="term" value="F:hydrolase activity"/>
    <property type="evidence" value="ECO:0007669"/>
    <property type="project" value="UniProtKB-KW"/>
</dbReference>
<accession>A0A3R6A0V3</accession>